<name>A0A2U1M7G4_ARTAN</name>
<reference evidence="4 5" key="1">
    <citation type="journal article" date="2018" name="Mol. Plant">
        <title>The genome of Artemisia annua provides insight into the evolution of Asteraceae family and artemisinin biosynthesis.</title>
        <authorList>
            <person name="Shen Q."/>
            <person name="Zhang L."/>
            <person name="Liao Z."/>
            <person name="Wang S."/>
            <person name="Yan T."/>
            <person name="Shi P."/>
            <person name="Liu M."/>
            <person name="Fu X."/>
            <person name="Pan Q."/>
            <person name="Wang Y."/>
            <person name="Lv Z."/>
            <person name="Lu X."/>
            <person name="Zhang F."/>
            <person name="Jiang W."/>
            <person name="Ma Y."/>
            <person name="Chen M."/>
            <person name="Hao X."/>
            <person name="Li L."/>
            <person name="Tang Y."/>
            <person name="Lv G."/>
            <person name="Zhou Y."/>
            <person name="Sun X."/>
            <person name="Brodelius P.E."/>
            <person name="Rose J.K.C."/>
            <person name="Tang K."/>
        </authorList>
    </citation>
    <scope>NUCLEOTIDE SEQUENCE [LARGE SCALE GENOMIC DNA]</scope>
    <source>
        <strain evidence="5">cv. Huhao1</strain>
        <tissue evidence="4">Leaf</tissue>
    </source>
</reference>
<evidence type="ECO:0000256" key="1">
    <source>
        <dbReference type="PROSITE-ProRule" id="PRU00047"/>
    </source>
</evidence>
<feature type="region of interest" description="Disordered" evidence="2">
    <location>
        <begin position="161"/>
        <end position="215"/>
    </location>
</feature>
<accession>A0A2U1M7G4</accession>
<feature type="compositionally biased region" description="Polar residues" evidence="2">
    <location>
        <begin position="171"/>
        <end position="187"/>
    </location>
</feature>
<keyword evidence="4" id="KW-0695">RNA-directed DNA polymerase</keyword>
<evidence type="ECO:0000313" key="4">
    <source>
        <dbReference type="EMBL" id="PWA57212.1"/>
    </source>
</evidence>
<feature type="compositionally biased region" description="Basic and acidic residues" evidence="2">
    <location>
        <begin position="161"/>
        <end position="170"/>
    </location>
</feature>
<evidence type="ECO:0000313" key="5">
    <source>
        <dbReference type="Proteomes" id="UP000245207"/>
    </source>
</evidence>
<organism evidence="4 5">
    <name type="scientific">Artemisia annua</name>
    <name type="common">Sweet wormwood</name>
    <dbReference type="NCBI Taxonomy" id="35608"/>
    <lineage>
        <taxon>Eukaryota</taxon>
        <taxon>Viridiplantae</taxon>
        <taxon>Streptophyta</taxon>
        <taxon>Embryophyta</taxon>
        <taxon>Tracheophyta</taxon>
        <taxon>Spermatophyta</taxon>
        <taxon>Magnoliopsida</taxon>
        <taxon>eudicotyledons</taxon>
        <taxon>Gunneridae</taxon>
        <taxon>Pentapetalae</taxon>
        <taxon>asterids</taxon>
        <taxon>campanulids</taxon>
        <taxon>Asterales</taxon>
        <taxon>Asteraceae</taxon>
        <taxon>Asteroideae</taxon>
        <taxon>Anthemideae</taxon>
        <taxon>Artemisiinae</taxon>
        <taxon>Artemisia</taxon>
    </lineage>
</organism>
<keyword evidence="1" id="KW-0863">Zinc-finger</keyword>
<feature type="region of interest" description="Disordered" evidence="2">
    <location>
        <begin position="253"/>
        <end position="273"/>
    </location>
</feature>
<dbReference type="PROSITE" id="PS50158">
    <property type="entry name" value="ZF_CCHC"/>
    <property type="match status" value="1"/>
</dbReference>
<keyword evidence="1" id="KW-0479">Metal-binding</keyword>
<keyword evidence="1" id="KW-0862">Zinc</keyword>
<evidence type="ECO:0000256" key="2">
    <source>
        <dbReference type="SAM" id="MobiDB-lite"/>
    </source>
</evidence>
<keyword evidence="4" id="KW-0548">Nucleotidyltransferase</keyword>
<feature type="domain" description="CCHC-type" evidence="3">
    <location>
        <begin position="239"/>
        <end position="254"/>
    </location>
</feature>
<dbReference type="Proteomes" id="UP000245207">
    <property type="component" value="Unassembled WGS sequence"/>
</dbReference>
<dbReference type="OrthoDB" id="2272416at2759"/>
<comment type="caution">
    <text evidence="4">The sequence shown here is derived from an EMBL/GenBank/DDBJ whole genome shotgun (WGS) entry which is preliminary data.</text>
</comment>
<dbReference type="SMART" id="SM00343">
    <property type="entry name" value="ZnF_C2HC"/>
    <property type="match status" value="1"/>
</dbReference>
<dbReference type="GO" id="GO:0003676">
    <property type="term" value="F:nucleic acid binding"/>
    <property type="evidence" value="ECO:0007669"/>
    <property type="project" value="InterPro"/>
</dbReference>
<dbReference type="EMBL" id="PKPP01006232">
    <property type="protein sequence ID" value="PWA57212.1"/>
    <property type="molecule type" value="Genomic_DNA"/>
</dbReference>
<sequence>MVTTRRNGQPKGGLEPEQEIPNLKAMVAAAIANLLPGLNADEVINRMIRDYRNGAGSSRGSGGGGQPTTINGWLERFNKLKPLPFKSVASPQEAEDWITHMEKNFEVLGCGDEFKARLAAFKLESDALQWWKTHKRAKGGDTYMASCTWTEFRDTFYKRRQEQKGHDYRASNRSGNDRQGYQGNNNRQWKDQPSKGTQQNRSSGLATQQRPTEVLPPPPLCPTCGKPHPGPCRKLTGECYRCGSNTHRVKDCPKGNPSAHASTPRLPAPSGRVFTTTRDKAAGTSDLTRVEEFKATSIIKIKHPSKLLKHDPSKGNGIASPHSPSQIHFVNTITAMPTPKTKIDPSNANEGNTNEGIIEPEPALLQNPLGLHDIGNLEIERI</sequence>
<evidence type="ECO:0000259" key="3">
    <source>
        <dbReference type="PROSITE" id="PS50158"/>
    </source>
</evidence>
<dbReference type="InterPro" id="IPR001878">
    <property type="entry name" value="Znf_CCHC"/>
</dbReference>
<dbReference type="AlphaFoldDB" id="A0A2U1M7G4"/>
<keyword evidence="4" id="KW-0808">Transferase</keyword>
<keyword evidence="5" id="KW-1185">Reference proteome</keyword>
<protein>
    <submittedName>
        <fullName evidence="4">Reverse transcriptase domain-containing protein</fullName>
    </submittedName>
</protein>
<proteinExistence type="predicted"/>
<gene>
    <name evidence="4" type="ORF">CTI12_AA411180</name>
</gene>
<feature type="compositionally biased region" description="Polar residues" evidence="2">
    <location>
        <begin position="194"/>
        <end position="210"/>
    </location>
</feature>
<dbReference type="GO" id="GO:0008270">
    <property type="term" value="F:zinc ion binding"/>
    <property type="evidence" value="ECO:0007669"/>
    <property type="project" value="UniProtKB-KW"/>
</dbReference>
<dbReference type="GO" id="GO:0003964">
    <property type="term" value="F:RNA-directed DNA polymerase activity"/>
    <property type="evidence" value="ECO:0007669"/>
    <property type="project" value="UniProtKB-KW"/>
</dbReference>